<dbReference type="AlphaFoldDB" id="A0A6J4HT78"/>
<name>A0A6J4HT78_9ACTN</name>
<reference evidence="2" key="1">
    <citation type="submission" date="2020-02" db="EMBL/GenBank/DDBJ databases">
        <authorList>
            <person name="Meier V. D."/>
        </authorList>
    </citation>
    <scope>NUCLEOTIDE SEQUENCE</scope>
    <source>
        <strain evidence="2">AVDCRST_MAG41</strain>
    </source>
</reference>
<evidence type="ECO:0000313" key="2">
    <source>
        <dbReference type="EMBL" id="CAA9232732.1"/>
    </source>
</evidence>
<organism evidence="2">
    <name type="scientific">uncultured Mycobacteriales bacterium</name>
    <dbReference type="NCBI Taxonomy" id="581187"/>
    <lineage>
        <taxon>Bacteria</taxon>
        <taxon>Bacillati</taxon>
        <taxon>Actinomycetota</taxon>
        <taxon>Actinomycetes</taxon>
        <taxon>Mycobacteriales</taxon>
        <taxon>environmental samples</taxon>
    </lineage>
</organism>
<evidence type="ECO:0000256" key="1">
    <source>
        <dbReference type="SAM" id="SignalP"/>
    </source>
</evidence>
<sequence>MRLSRIITTIAVTAGASIALAGPAMADSGEVYSVGAAAKTIFNDQNNVVSVWDRAADSHGAVGWIEVRQADGSWNRFPKVYNGNGNGTYVAQQFDIARESAQLRVVSCLQDGANGTPYSCGSAILNG</sequence>
<proteinExistence type="predicted"/>
<gene>
    <name evidence="2" type="ORF">AVDCRST_MAG41-1073</name>
</gene>
<dbReference type="EMBL" id="CADCTP010000102">
    <property type="protein sequence ID" value="CAA9232732.1"/>
    <property type="molecule type" value="Genomic_DNA"/>
</dbReference>
<feature type="chain" id="PRO_5026766954" description="Secreted protein" evidence="1">
    <location>
        <begin position="27"/>
        <end position="127"/>
    </location>
</feature>
<accession>A0A6J4HT78</accession>
<evidence type="ECO:0008006" key="3">
    <source>
        <dbReference type="Google" id="ProtNLM"/>
    </source>
</evidence>
<feature type="signal peptide" evidence="1">
    <location>
        <begin position="1"/>
        <end position="26"/>
    </location>
</feature>
<keyword evidence="1" id="KW-0732">Signal</keyword>
<protein>
    <recommendedName>
        <fullName evidence="3">Secreted protein</fullName>
    </recommendedName>
</protein>